<feature type="domain" description="Cytochrome c" evidence="6">
    <location>
        <begin position="41"/>
        <end position="120"/>
    </location>
</feature>
<feature type="chain" id="PRO_5042188012" evidence="5">
    <location>
        <begin position="26"/>
        <end position="137"/>
    </location>
</feature>
<evidence type="ECO:0000256" key="4">
    <source>
        <dbReference type="PROSITE-ProRule" id="PRU00433"/>
    </source>
</evidence>
<dbReference type="EMBL" id="CP015005">
    <property type="protein sequence ID" value="AMS41985.1"/>
    <property type="molecule type" value="Genomic_DNA"/>
</dbReference>
<evidence type="ECO:0000259" key="6">
    <source>
        <dbReference type="PROSITE" id="PS51007"/>
    </source>
</evidence>
<evidence type="ECO:0000256" key="5">
    <source>
        <dbReference type="SAM" id="SignalP"/>
    </source>
</evidence>
<reference evidence="8 10" key="2">
    <citation type="submission" date="2020-08" db="EMBL/GenBank/DDBJ databases">
        <title>Genomic Encyclopedia of Type Strains, Phase IV (KMG-IV): sequencing the most valuable type-strain genomes for metagenomic binning, comparative biology and taxonomic classification.</title>
        <authorList>
            <person name="Goeker M."/>
        </authorList>
    </citation>
    <scope>NUCLEOTIDE SEQUENCE [LARGE SCALE GENOMIC DNA]</scope>
    <source>
        <strain evidence="8 10">DSM 10368</strain>
    </source>
</reference>
<gene>
    <name evidence="7" type="ORF">AA2016_3061</name>
    <name evidence="8" type="ORF">FHS67_003101</name>
</gene>
<evidence type="ECO:0000313" key="8">
    <source>
        <dbReference type="EMBL" id="MBB3706775.1"/>
    </source>
</evidence>
<dbReference type="Gene3D" id="1.10.760.10">
    <property type="entry name" value="Cytochrome c-like domain"/>
    <property type="match status" value="1"/>
</dbReference>
<evidence type="ECO:0000313" key="7">
    <source>
        <dbReference type="EMBL" id="AMS41985.1"/>
    </source>
</evidence>
<protein>
    <submittedName>
        <fullName evidence="7 8">Cytochrome C</fullName>
    </submittedName>
</protein>
<dbReference type="SUPFAM" id="SSF46626">
    <property type="entry name" value="Cytochrome c"/>
    <property type="match status" value="1"/>
</dbReference>
<dbReference type="AlphaFoldDB" id="A0AAC9ARI6"/>
<dbReference type="PANTHER" id="PTHR35008:SF9">
    <property type="entry name" value="CYTOCHROME C DOMAIN-CONTAINING PROTEIN"/>
    <property type="match status" value="1"/>
</dbReference>
<evidence type="ECO:0000256" key="2">
    <source>
        <dbReference type="ARBA" id="ARBA00022723"/>
    </source>
</evidence>
<evidence type="ECO:0000313" key="9">
    <source>
        <dbReference type="Proteomes" id="UP000075755"/>
    </source>
</evidence>
<dbReference type="Proteomes" id="UP000577697">
    <property type="component" value="Unassembled WGS sequence"/>
</dbReference>
<reference evidence="7 9" key="1">
    <citation type="submission" date="2016-03" db="EMBL/GenBank/DDBJ databases">
        <title>Complete genome of Aminobacter aminovorans KCTC 2477.</title>
        <authorList>
            <person name="Kim K.M."/>
        </authorList>
    </citation>
    <scope>NUCLEOTIDE SEQUENCE [LARGE SCALE GENOMIC DNA]</scope>
    <source>
        <strain evidence="7 9">KCTC 2477</strain>
    </source>
</reference>
<proteinExistence type="predicted"/>
<dbReference type="InterPro" id="IPR009056">
    <property type="entry name" value="Cyt_c-like_dom"/>
</dbReference>
<dbReference type="InterPro" id="IPR036909">
    <property type="entry name" value="Cyt_c-like_dom_sf"/>
</dbReference>
<dbReference type="PROSITE" id="PS51007">
    <property type="entry name" value="CYTC"/>
    <property type="match status" value="1"/>
</dbReference>
<dbReference type="GO" id="GO:0046872">
    <property type="term" value="F:metal ion binding"/>
    <property type="evidence" value="ECO:0007669"/>
    <property type="project" value="UniProtKB-KW"/>
</dbReference>
<sequence>MTQQSKRLTGQITAAVIFATFQASAALADSAGATFSDGDNFSEKTGQELYANVCQACHMDQGQGAVGAGKYPALAKNENLESGGYPVYVILHGQKGMPPVGSMMSDDQVAAVVNYVRTNFGNDYKDPVTAEDVAGAR</sequence>
<evidence type="ECO:0000256" key="1">
    <source>
        <dbReference type="ARBA" id="ARBA00022617"/>
    </source>
</evidence>
<feature type="signal peptide" evidence="5">
    <location>
        <begin position="1"/>
        <end position="25"/>
    </location>
</feature>
<dbReference type="PANTHER" id="PTHR35008">
    <property type="entry name" value="BLL4482 PROTEIN-RELATED"/>
    <property type="match status" value="1"/>
</dbReference>
<dbReference type="RefSeq" id="WP_067966384.1">
    <property type="nucleotide sequence ID" value="NZ_CP015005.1"/>
</dbReference>
<keyword evidence="1 4" id="KW-0349">Heme</keyword>
<dbReference type="KEGG" id="aak:AA2016_3061"/>
<keyword evidence="2 4" id="KW-0479">Metal-binding</keyword>
<evidence type="ECO:0000256" key="3">
    <source>
        <dbReference type="ARBA" id="ARBA00023004"/>
    </source>
</evidence>
<dbReference type="GO" id="GO:0009055">
    <property type="term" value="F:electron transfer activity"/>
    <property type="evidence" value="ECO:0007669"/>
    <property type="project" value="InterPro"/>
</dbReference>
<name>A0AAC9ARI6_AMIAI</name>
<dbReference type="GO" id="GO:0020037">
    <property type="term" value="F:heme binding"/>
    <property type="evidence" value="ECO:0007669"/>
    <property type="project" value="InterPro"/>
</dbReference>
<organism evidence="7 9">
    <name type="scientific">Aminobacter aminovorans</name>
    <name type="common">Chelatobacter heintzii</name>
    <dbReference type="NCBI Taxonomy" id="83263"/>
    <lineage>
        <taxon>Bacteria</taxon>
        <taxon>Pseudomonadati</taxon>
        <taxon>Pseudomonadota</taxon>
        <taxon>Alphaproteobacteria</taxon>
        <taxon>Hyphomicrobiales</taxon>
        <taxon>Phyllobacteriaceae</taxon>
        <taxon>Aminobacter</taxon>
    </lineage>
</organism>
<dbReference type="Proteomes" id="UP000075755">
    <property type="component" value="Chromosome"/>
</dbReference>
<keyword evidence="5" id="KW-0732">Signal</keyword>
<dbReference type="InterPro" id="IPR051459">
    <property type="entry name" value="Cytochrome_c-type_DH"/>
</dbReference>
<accession>A0AAC9ARI6</accession>
<evidence type="ECO:0000313" key="10">
    <source>
        <dbReference type="Proteomes" id="UP000577697"/>
    </source>
</evidence>
<keyword evidence="3 4" id="KW-0408">Iron</keyword>
<keyword evidence="10" id="KW-1185">Reference proteome</keyword>
<dbReference type="EMBL" id="JACICB010000010">
    <property type="protein sequence ID" value="MBB3706775.1"/>
    <property type="molecule type" value="Genomic_DNA"/>
</dbReference>
<dbReference type="Pfam" id="PF13442">
    <property type="entry name" value="Cytochrome_CBB3"/>
    <property type="match status" value="1"/>
</dbReference>